<accession>A0A1C7N241</accession>
<dbReference type="EC" id="1.5.1.3" evidence="2"/>
<reference evidence="9 10" key="1">
    <citation type="submission" date="2016-03" db="EMBL/GenBank/DDBJ databases">
        <title>Choanephora cucurbitarum.</title>
        <authorList>
            <person name="Min B."/>
            <person name="Park H."/>
            <person name="Park J.-H."/>
            <person name="Shin H.-D."/>
            <person name="Choi I.-G."/>
        </authorList>
    </citation>
    <scope>NUCLEOTIDE SEQUENCE [LARGE SCALE GENOMIC DNA]</scope>
    <source>
        <strain evidence="9 10">KUS-F28377</strain>
    </source>
</reference>
<dbReference type="GO" id="GO:0005739">
    <property type="term" value="C:mitochondrion"/>
    <property type="evidence" value="ECO:0007669"/>
    <property type="project" value="TreeGrafter"/>
</dbReference>
<dbReference type="GO" id="GO:0046655">
    <property type="term" value="P:folic acid metabolic process"/>
    <property type="evidence" value="ECO:0007669"/>
    <property type="project" value="TreeGrafter"/>
</dbReference>
<keyword evidence="5" id="KW-0521">NADP</keyword>
<dbReference type="AlphaFoldDB" id="A0A1C7N241"/>
<dbReference type="PROSITE" id="PS00075">
    <property type="entry name" value="DHFR_1"/>
    <property type="match status" value="1"/>
</dbReference>
<dbReference type="GO" id="GO:0050661">
    <property type="term" value="F:NADP binding"/>
    <property type="evidence" value="ECO:0007669"/>
    <property type="project" value="InterPro"/>
</dbReference>
<evidence type="ECO:0000256" key="1">
    <source>
        <dbReference type="ARBA" id="ARBA00004903"/>
    </source>
</evidence>
<name>A0A1C7N241_9FUNG</name>
<protein>
    <recommendedName>
        <fullName evidence="3">Dihydrofolate reductase</fullName>
        <ecNumber evidence="2">1.5.1.3</ecNumber>
    </recommendedName>
</protein>
<evidence type="ECO:0000313" key="9">
    <source>
        <dbReference type="EMBL" id="OBZ83215.1"/>
    </source>
</evidence>
<dbReference type="PANTHER" id="PTHR48069">
    <property type="entry name" value="DIHYDROFOLATE REDUCTASE"/>
    <property type="match status" value="1"/>
</dbReference>
<keyword evidence="4" id="KW-0554">One-carbon metabolism</keyword>
<dbReference type="GO" id="GO:0006730">
    <property type="term" value="P:one-carbon metabolic process"/>
    <property type="evidence" value="ECO:0007669"/>
    <property type="project" value="UniProtKB-KW"/>
</dbReference>
<dbReference type="STRING" id="101091.A0A1C7N241"/>
<feature type="domain" description="DHFR" evidence="8">
    <location>
        <begin position="6"/>
        <end position="208"/>
    </location>
</feature>
<dbReference type="SUPFAM" id="SSF53597">
    <property type="entry name" value="Dihydrofolate reductase-like"/>
    <property type="match status" value="1"/>
</dbReference>
<evidence type="ECO:0000259" key="8">
    <source>
        <dbReference type="PROSITE" id="PS51330"/>
    </source>
</evidence>
<dbReference type="Proteomes" id="UP000093000">
    <property type="component" value="Unassembled WGS sequence"/>
</dbReference>
<evidence type="ECO:0000256" key="3">
    <source>
        <dbReference type="ARBA" id="ARBA00018886"/>
    </source>
</evidence>
<comment type="similarity">
    <text evidence="7">Belongs to the dihydrofolate reductase family.</text>
</comment>
<dbReference type="GO" id="GO:0046452">
    <property type="term" value="P:dihydrofolate metabolic process"/>
    <property type="evidence" value="ECO:0007669"/>
    <property type="project" value="TreeGrafter"/>
</dbReference>
<dbReference type="InParanoid" id="A0A1C7N241"/>
<dbReference type="UniPathway" id="UPA00077">
    <property type="reaction ID" value="UER00158"/>
</dbReference>
<keyword evidence="6" id="KW-0560">Oxidoreductase</keyword>
<evidence type="ECO:0000256" key="5">
    <source>
        <dbReference type="ARBA" id="ARBA00022857"/>
    </source>
</evidence>
<organism evidence="9 10">
    <name type="scientific">Choanephora cucurbitarum</name>
    <dbReference type="NCBI Taxonomy" id="101091"/>
    <lineage>
        <taxon>Eukaryota</taxon>
        <taxon>Fungi</taxon>
        <taxon>Fungi incertae sedis</taxon>
        <taxon>Mucoromycota</taxon>
        <taxon>Mucoromycotina</taxon>
        <taxon>Mucoromycetes</taxon>
        <taxon>Mucorales</taxon>
        <taxon>Mucorineae</taxon>
        <taxon>Choanephoraceae</taxon>
        <taxon>Choanephoroideae</taxon>
        <taxon>Choanephora</taxon>
    </lineage>
</organism>
<comment type="caution">
    <text evidence="9">The sequence shown here is derived from an EMBL/GenBank/DDBJ whole genome shotgun (WGS) entry which is preliminary data.</text>
</comment>
<dbReference type="PANTHER" id="PTHR48069:SF3">
    <property type="entry name" value="DIHYDROFOLATE REDUCTASE"/>
    <property type="match status" value="1"/>
</dbReference>
<dbReference type="OrthoDB" id="414698at2759"/>
<dbReference type="InterPro" id="IPR024072">
    <property type="entry name" value="DHFR-like_dom_sf"/>
</dbReference>
<dbReference type="PRINTS" id="PR00070">
    <property type="entry name" value="DHFR"/>
</dbReference>
<sequence length="212" mass="24096">MTIKTSFVFMAAALAKNGGIGYHHALPWHIPGDWSYFERVTTKPYHNASYNDPDNDHLSETDYYNVVVLGRQTFESKPMSGIPLENRFNIVVSRNPDYKTPSLTALATSLEEAFELSTLKVKANGRVFLLGGEQVYRQSILMPECTHILLTNVYSDVEIACDAFIPAIDTAVFRLADHEELEAFVEEAMPRGKQKYQHLEYEFVLYVRHSLA</sequence>
<evidence type="ECO:0000256" key="6">
    <source>
        <dbReference type="ARBA" id="ARBA00023002"/>
    </source>
</evidence>
<dbReference type="GO" id="GO:0046654">
    <property type="term" value="P:tetrahydrofolate biosynthetic process"/>
    <property type="evidence" value="ECO:0007669"/>
    <property type="project" value="UniProtKB-UniPathway"/>
</dbReference>
<keyword evidence="10" id="KW-1185">Reference proteome</keyword>
<dbReference type="Gene3D" id="3.40.430.10">
    <property type="entry name" value="Dihydrofolate Reductase, subunit A"/>
    <property type="match status" value="1"/>
</dbReference>
<evidence type="ECO:0000256" key="4">
    <source>
        <dbReference type="ARBA" id="ARBA00022563"/>
    </source>
</evidence>
<comment type="pathway">
    <text evidence="1">Cofactor biosynthesis; tetrahydrofolate biosynthesis; 5,6,7,8-tetrahydrofolate from 7,8-dihydrofolate: step 1/1.</text>
</comment>
<dbReference type="InterPro" id="IPR017925">
    <property type="entry name" value="DHFR_CS"/>
</dbReference>
<dbReference type="Pfam" id="PF00186">
    <property type="entry name" value="DHFR_1"/>
    <property type="match status" value="2"/>
</dbReference>
<gene>
    <name evidence="9" type="primary">DYR_1</name>
    <name evidence="9" type="ORF">A0J61_08736</name>
</gene>
<evidence type="ECO:0000256" key="7">
    <source>
        <dbReference type="RuleBase" id="RU004474"/>
    </source>
</evidence>
<evidence type="ECO:0000256" key="2">
    <source>
        <dbReference type="ARBA" id="ARBA00012856"/>
    </source>
</evidence>
<dbReference type="InterPro" id="IPR012259">
    <property type="entry name" value="DHFR"/>
</dbReference>
<dbReference type="EMBL" id="LUGH01000701">
    <property type="protein sequence ID" value="OBZ83215.1"/>
    <property type="molecule type" value="Genomic_DNA"/>
</dbReference>
<dbReference type="InterPro" id="IPR001796">
    <property type="entry name" value="DHFR_dom"/>
</dbReference>
<dbReference type="CDD" id="cd00209">
    <property type="entry name" value="DHFR"/>
    <property type="match status" value="1"/>
</dbReference>
<evidence type="ECO:0000313" key="10">
    <source>
        <dbReference type="Proteomes" id="UP000093000"/>
    </source>
</evidence>
<dbReference type="PROSITE" id="PS51330">
    <property type="entry name" value="DHFR_2"/>
    <property type="match status" value="1"/>
</dbReference>
<proteinExistence type="inferred from homology"/>
<dbReference type="GO" id="GO:0004146">
    <property type="term" value="F:dihydrofolate reductase activity"/>
    <property type="evidence" value="ECO:0007669"/>
    <property type="project" value="UniProtKB-EC"/>
</dbReference>